<dbReference type="OrthoDB" id="7868406at2"/>
<dbReference type="EMBL" id="QGKU01000060">
    <property type="protein sequence ID" value="PWR01105.1"/>
    <property type="molecule type" value="Genomic_DNA"/>
</dbReference>
<evidence type="ECO:0000313" key="6">
    <source>
        <dbReference type="EMBL" id="PWR01105.1"/>
    </source>
</evidence>
<dbReference type="Gene3D" id="1.10.287.3510">
    <property type="match status" value="1"/>
</dbReference>
<comment type="caution">
    <text evidence="6">The sequence shown here is derived from an EMBL/GenBank/DDBJ whole genome shotgun (WGS) entry which is preliminary data.</text>
</comment>
<accession>A0A2V2L7K2</accession>
<protein>
    <submittedName>
        <fullName evidence="6">Na+/H+ antiporter subunit C</fullName>
    </submittedName>
</protein>
<evidence type="ECO:0000256" key="3">
    <source>
        <dbReference type="ARBA" id="ARBA00022989"/>
    </source>
</evidence>
<keyword evidence="4 5" id="KW-0472">Membrane</keyword>
<evidence type="ECO:0000256" key="5">
    <source>
        <dbReference type="SAM" id="Phobius"/>
    </source>
</evidence>
<dbReference type="InterPro" id="IPR039428">
    <property type="entry name" value="NUOK/Mnh_C1-like"/>
</dbReference>
<evidence type="ECO:0000313" key="7">
    <source>
        <dbReference type="Proteomes" id="UP000245680"/>
    </source>
</evidence>
<dbReference type="AlphaFoldDB" id="A0A2V2L7K2"/>
<sequence>MTPFPFPDLTPQLIYHLAGAALVGIALYRGATSSDLLTRILALNVLSVGIAAVFVAAANRGAGAVPDPVPHAFVLTGIVVLVAVTAALLALAERIDLTGAKSDD</sequence>
<dbReference type="RefSeq" id="WP_109813090.1">
    <property type="nucleotide sequence ID" value="NZ_QGKU01000060.1"/>
</dbReference>
<reference evidence="6 7" key="1">
    <citation type="submission" date="2018-05" db="EMBL/GenBank/DDBJ databases">
        <title>Rhodobacteraceae gen. nov., sp. nov. isolated from sea water.</title>
        <authorList>
            <person name="Ren Y."/>
        </authorList>
    </citation>
    <scope>NUCLEOTIDE SEQUENCE [LARGE SCALE GENOMIC DNA]</scope>
    <source>
        <strain evidence="6 7">TG-679</strain>
    </source>
</reference>
<evidence type="ECO:0000256" key="1">
    <source>
        <dbReference type="ARBA" id="ARBA00004141"/>
    </source>
</evidence>
<keyword evidence="3 5" id="KW-1133">Transmembrane helix</keyword>
<evidence type="ECO:0000256" key="4">
    <source>
        <dbReference type="ARBA" id="ARBA00023136"/>
    </source>
</evidence>
<comment type="subcellular location">
    <subcellularLocation>
        <location evidence="1">Membrane</location>
        <topology evidence="1">Multi-pass membrane protein</topology>
    </subcellularLocation>
</comment>
<gene>
    <name evidence="6" type="ORF">DKT77_18245</name>
</gene>
<dbReference type="Proteomes" id="UP000245680">
    <property type="component" value="Unassembled WGS sequence"/>
</dbReference>
<proteinExistence type="predicted"/>
<keyword evidence="2 5" id="KW-0812">Transmembrane</keyword>
<name>A0A2V2L7K2_9RHOB</name>
<feature type="transmembrane region" description="Helical" evidence="5">
    <location>
        <begin position="12"/>
        <end position="28"/>
    </location>
</feature>
<feature type="transmembrane region" description="Helical" evidence="5">
    <location>
        <begin position="40"/>
        <end position="59"/>
    </location>
</feature>
<organism evidence="6 7">
    <name type="scientific">Meridianimarinicoccus roseus</name>
    <dbReference type="NCBI Taxonomy" id="2072018"/>
    <lineage>
        <taxon>Bacteria</taxon>
        <taxon>Pseudomonadati</taxon>
        <taxon>Pseudomonadota</taxon>
        <taxon>Alphaproteobacteria</taxon>
        <taxon>Rhodobacterales</taxon>
        <taxon>Paracoccaceae</taxon>
        <taxon>Meridianimarinicoccus</taxon>
    </lineage>
</organism>
<dbReference type="GO" id="GO:0016020">
    <property type="term" value="C:membrane"/>
    <property type="evidence" value="ECO:0007669"/>
    <property type="project" value="UniProtKB-SubCell"/>
</dbReference>
<dbReference type="Pfam" id="PF00420">
    <property type="entry name" value="Oxidored_q2"/>
    <property type="match status" value="1"/>
</dbReference>
<feature type="transmembrane region" description="Helical" evidence="5">
    <location>
        <begin position="71"/>
        <end position="92"/>
    </location>
</feature>
<keyword evidence="7" id="KW-1185">Reference proteome</keyword>
<evidence type="ECO:0000256" key="2">
    <source>
        <dbReference type="ARBA" id="ARBA00022692"/>
    </source>
</evidence>